<feature type="domain" description="EGF-like" evidence="6">
    <location>
        <begin position="103"/>
        <end position="141"/>
    </location>
</feature>
<dbReference type="PROSITE" id="PS00022">
    <property type="entry name" value="EGF_1"/>
    <property type="match status" value="1"/>
</dbReference>
<proteinExistence type="predicted"/>
<feature type="disulfide bond" evidence="4">
    <location>
        <begin position="112"/>
        <end position="129"/>
    </location>
</feature>
<dbReference type="InterPro" id="IPR001190">
    <property type="entry name" value="SRCR"/>
</dbReference>
<keyword evidence="3 4" id="KW-1015">Disulfide bond</keyword>
<keyword evidence="1 4" id="KW-0245">EGF-like domain</keyword>
<dbReference type="Pfam" id="PF00008">
    <property type="entry name" value="EGF"/>
    <property type="match status" value="1"/>
</dbReference>
<protein>
    <recommendedName>
        <fullName evidence="9">EGF-like domain-containing protein</fullName>
    </recommendedName>
</protein>
<dbReference type="SUPFAM" id="SSF57196">
    <property type="entry name" value="EGF/Laminin"/>
    <property type="match status" value="1"/>
</dbReference>
<dbReference type="PANTHER" id="PTHR48071:SF18">
    <property type="entry name" value="DELETED IN MALIGNANT BRAIN TUMORS 1 PROTEIN-RELATED"/>
    <property type="match status" value="1"/>
</dbReference>
<dbReference type="CDD" id="cd00053">
    <property type="entry name" value="EGF"/>
    <property type="match status" value="1"/>
</dbReference>
<dbReference type="OrthoDB" id="536948at2759"/>
<dbReference type="FunFam" id="2.10.25.10:FF:000095">
    <property type="entry name" value="Notch, isoform B"/>
    <property type="match status" value="1"/>
</dbReference>
<evidence type="ECO:0000256" key="2">
    <source>
        <dbReference type="ARBA" id="ARBA00022737"/>
    </source>
</evidence>
<name>A0A1X7SQF6_AMPQE</name>
<dbReference type="PROSITE" id="PS50026">
    <property type="entry name" value="EGF_3"/>
    <property type="match status" value="1"/>
</dbReference>
<dbReference type="PRINTS" id="PR00258">
    <property type="entry name" value="SPERACTRCPTR"/>
</dbReference>
<dbReference type="Gene3D" id="3.10.250.10">
    <property type="entry name" value="SRCR-like domain"/>
    <property type="match status" value="1"/>
</dbReference>
<feature type="disulfide bond" evidence="4">
    <location>
        <begin position="131"/>
        <end position="140"/>
    </location>
</feature>
<evidence type="ECO:0000313" key="8">
    <source>
        <dbReference type="EnsemblMetazoa" id="Aqu2.1.04320_001"/>
    </source>
</evidence>
<dbReference type="AlphaFoldDB" id="A0A1X7SQF6"/>
<dbReference type="PANTHER" id="PTHR48071">
    <property type="entry name" value="SRCR DOMAIN-CONTAINING PROTEIN"/>
    <property type="match status" value="1"/>
</dbReference>
<evidence type="ECO:0000256" key="3">
    <source>
        <dbReference type="ARBA" id="ARBA00023157"/>
    </source>
</evidence>
<organism evidence="8">
    <name type="scientific">Amphimedon queenslandica</name>
    <name type="common">Sponge</name>
    <dbReference type="NCBI Taxonomy" id="400682"/>
    <lineage>
        <taxon>Eukaryota</taxon>
        <taxon>Metazoa</taxon>
        <taxon>Porifera</taxon>
        <taxon>Demospongiae</taxon>
        <taxon>Heteroscleromorpha</taxon>
        <taxon>Haplosclerida</taxon>
        <taxon>Niphatidae</taxon>
        <taxon>Amphimedon</taxon>
    </lineage>
</organism>
<dbReference type="EnsemblMetazoa" id="Aqu2.1.04320_001">
    <property type="protein sequence ID" value="Aqu2.1.04320_001"/>
    <property type="gene ID" value="Aqu2.1.04320"/>
</dbReference>
<dbReference type="SUPFAM" id="SSF56487">
    <property type="entry name" value="SRCR-like"/>
    <property type="match status" value="1"/>
</dbReference>
<evidence type="ECO:0000259" key="7">
    <source>
        <dbReference type="PROSITE" id="PS50287"/>
    </source>
</evidence>
<dbReference type="SMART" id="SM00181">
    <property type="entry name" value="EGF"/>
    <property type="match status" value="1"/>
</dbReference>
<keyword evidence="2" id="KW-0677">Repeat</keyword>
<sequence length="196" mass="21505">MIIIPPLHQYASNITSFPSIFFDTAVTFVVLAADDSSQIRLNGKLLPSLTSSSWEYYSTFDNGCYVYNSDNNYILFNLGEFTIWSNNSDDKILAMLYDLKPSEGYICELSPCQNGGNCTLVSAPSNYTCDCTTGYQGVNCSTLIPCKTGSINLVNGPHDWEGRVDVCVNESWGTVCDNNWDSTDAAVVCSQLGWGT</sequence>
<evidence type="ECO:0000256" key="5">
    <source>
        <dbReference type="PROSITE-ProRule" id="PRU00196"/>
    </source>
</evidence>
<accession>A0A1X7SQF6</accession>
<dbReference type="InParanoid" id="A0A1X7SQF6"/>
<evidence type="ECO:0000256" key="1">
    <source>
        <dbReference type="ARBA" id="ARBA00022536"/>
    </source>
</evidence>
<dbReference type="InterPro" id="IPR036772">
    <property type="entry name" value="SRCR-like_dom_sf"/>
</dbReference>
<evidence type="ECO:0008006" key="9">
    <source>
        <dbReference type="Google" id="ProtNLM"/>
    </source>
</evidence>
<dbReference type="Pfam" id="PF00530">
    <property type="entry name" value="SRCR"/>
    <property type="match status" value="1"/>
</dbReference>
<dbReference type="PROSITE" id="PS50287">
    <property type="entry name" value="SRCR_2"/>
    <property type="match status" value="1"/>
</dbReference>
<comment type="caution">
    <text evidence="5">Lacks conserved residue(s) required for the propagation of feature annotation.</text>
</comment>
<evidence type="ECO:0000259" key="6">
    <source>
        <dbReference type="PROSITE" id="PS50026"/>
    </source>
</evidence>
<dbReference type="PROSITE" id="PS01186">
    <property type="entry name" value="EGF_2"/>
    <property type="match status" value="1"/>
</dbReference>
<dbReference type="Gene3D" id="2.10.25.10">
    <property type="entry name" value="Laminin"/>
    <property type="match status" value="1"/>
</dbReference>
<reference evidence="8" key="1">
    <citation type="submission" date="2017-05" db="UniProtKB">
        <authorList>
            <consortium name="EnsemblMetazoa"/>
        </authorList>
    </citation>
    <scope>IDENTIFICATION</scope>
</reference>
<feature type="domain" description="SRCR" evidence="7">
    <location>
        <begin position="151"/>
        <end position="196"/>
    </location>
</feature>
<dbReference type="InterPro" id="IPR000742">
    <property type="entry name" value="EGF"/>
</dbReference>
<evidence type="ECO:0000256" key="4">
    <source>
        <dbReference type="PROSITE-ProRule" id="PRU00076"/>
    </source>
</evidence>
<dbReference type="GO" id="GO:0016020">
    <property type="term" value="C:membrane"/>
    <property type="evidence" value="ECO:0007669"/>
    <property type="project" value="InterPro"/>
</dbReference>